<accession>A0A7X0JM85</accession>
<evidence type="ECO:0000313" key="11">
    <source>
        <dbReference type="Proteomes" id="UP000585437"/>
    </source>
</evidence>
<protein>
    <submittedName>
        <fullName evidence="10">ATP-binding cassette subfamily C protein CydD</fullName>
    </submittedName>
</protein>
<dbReference type="InterPro" id="IPR003593">
    <property type="entry name" value="AAA+_ATPase"/>
</dbReference>
<keyword evidence="5 7" id="KW-1133">Transmembrane helix</keyword>
<evidence type="ECO:0000256" key="3">
    <source>
        <dbReference type="ARBA" id="ARBA00022741"/>
    </source>
</evidence>
<keyword evidence="2 7" id="KW-0812">Transmembrane</keyword>
<feature type="domain" description="ABC transmembrane type-1" evidence="9">
    <location>
        <begin position="33"/>
        <end position="321"/>
    </location>
</feature>
<evidence type="ECO:0000256" key="6">
    <source>
        <dbReference type="ARBA" id="ARBA00023136"/>
    </source>
</evidence>
<evidence type="ECO:0000256" key="2">
    <source>
        <dbReference type="ARBA" id="ARBA00022692"/>
    </source>
</evidence>
<dbReference type="InterPro" id="IPR036640">
    <property type="entry name" value="ABC1_TM_sf"/>
</dbReference>
<dbReference type="GO" id="GO:0005886">
    <property type="term" value="C:plasma membrane"/>
    <property type="evidence" value="ECO:0007669"/>
    <property type="project" value="UniProtKB-SubCell"/>
</dbReference>
<keyword evidence="11" id="KW-1185">Reference proteome</keyword>
<evidence type="ECO:0000259" key="9">
    <source>
        <dbReference type="PROSITE" id="PS50929"/>
    </source>
</evidence>
<gene>
    <name evidence="10" type="ORF">F4695_003587</name>
</gene>
<dbReference type="Gene3D" id="3.40.50.300">
    <property type="entry name" value="P-loop containing nucleotide triphosphate hydrolases"/>
    <property type="match status" value="1"/>
</dbReference>
<dbReference type="InterPro" id="IPR011527">
    <property type="entry name" value="ABC1_TM_dom"/>
</dbReference>
<keyword evidence="3" id="KW-0547">Nucleotide-binding</keyword>
<dbReference type="SMART" id="SM00382">
    <property type="entry name" value="AAA"/>
    <property type="match status" value="1"/>
</dbReference>
<dbReference type="GO" id="GO:0042883">
    <property type="term" value="P:cysteine transport"/>
    <property type="evidence" value="ECO:0007669"/>
    <property type="project" value="InterPro"/>
</dbReference>
<dbReference type="InterPro" id="IPR014216">
    <property type="entry name" value="ABC_transptr_CydD"/>
</dbReference>
<keyword evidence="4 10" id="KW-0067">ATP-binding</keyword>
<dbReference type="Gene3D" id="1.20.1560.10">
    <property type="entry name" value="ABC transporter type 1, transmembrane domain"/>
    <property type="match status" value="1"/>
</dbReference>
<evidence type="ECO:0000256" key="5">
    <source>
        <dbReference type="ARBA" id="ARBA00022989"/>
    </source>
</evidence>
<dbReference type="CDD" id="cd18584">
    <property type="entry name" value="ABC_6TM_AarD_CydD"/>
    <property type="match status" value="1"/>
</dbReference>
<evidence type="ECO:0000256" key="4">
    <source>
        <dbReference type="ARBA" id="ARBA00022840"/>
    </source>
</evidence>
<feature type="transmembrane region" description="Helical" evidence="7">
    <location>
        <begin position="27"/>
        <end position="53"/>
    </location>
</feature>
<dbReference type="SUPFAM" id="SSF52540">
    <property type="entry name" value="P-loop containing nucleoside triphosphate hydrolases"/>
    <property type="match status" value="1"/>
</dbReference>
<feature type="transmembrane region" description="Helical" evidence="7">
    <location>
        <begin position="73"/>
        <end position="98"/>
    </location>
</feature>
<feature type="transmembrane region" description="Helical" evidence="7">
    <location>
        <begin position="252"/>
        <end position="277"/>
    </location>
</feature>
<organism evidence="10 11">
    <name type="scientific">Rhizobium soli</name>
    <dbReference type="NCBI Taxonomy" id="424798"/>
    <lineage>
        <taxon>Bacteria</taxon>
        <taxon>Pseudomonadati</taxon>
        <taxon>Pseudomonadota</taxon>
        <taxon>Alphaproteobacteria</taxon>
        <taxon>Hyphomicrobiales</taxon>
        <taxon>Rhizobiaceae</taxon>
        <taxon>Rhizobium/Agrobacterium group</taxon>
        <taxon>Rhizobium</taxon>
    </lineage>
</organism>
<comment type="subcellular location">
    <subcellularLocation>
        <location evidence="1">Cell membrane</location>
        <topology evidence="1">Multi-pass membrane protein</topology>
    </subcellularLocation>
</comment>
<feature type="domain" description="ABC transporter" evidence="8">
    <location>
        <begin position="349"/>
        <end position="588"/>
    </location>
</feature>
<dbReference type="PANTHER" id="PTHR24221">
    <property type="entry name" value="ATP-BINDING CASSETTE SUB-FAMILY B"/>
    <property type="match status" value="1"/>
</dbReference>
<dbReference type="GO" id="GO:0034040">
    <property type="term" value="F:ATPase-coupled lipid transmembrane transporter activity"/>
    <property type="evidence" value="ECO:0007669"/>
    <property type="project" value="TreeGrafter"/>
</dbReference>
<evidence type="ECO:0000313" key="10">
    <source>
        <dbReference type="EMBL" id="MBB6510201.1"/>
    </source>
</evidence>
<name>A0A7X0JM85_9HYPH</name>
<dbReference type="PANTHER" id="PTHR24221:SF261">
    <property type="entry name" value="GLUTATHIONE_L-CYSTEINE TRANSPORT SYSTEM ATP-BINDING_PERMEASE PROTEIN CYDD"/>
    <property type="match status" value="1"/>
</dbReference>
<dbReference type="AlphaFoldDB" id="A0A7X0JM85"/>
<dbReference type="GO" id="GO:0005524">
    <property type="term" value="F:ATP binding"/>
    <property type="evidence" value="ECO:0007669"/>
    <property type="project" value="UniProtKB-KW"/>
</dbReference>
<dbReference type="GO" id="GO:0016887">
    <property type="term" value="F:ATP hydrolysis activity"/>
    <property type="evidence" value="ECO:0007669"/>
    <property type="project" value="InterPro"/>
</dbReference>
<comment type="caution">
    <text evidence="10">The sequence shown here is derived from an EMBL/GenBank/DDBJ whole genome shotgun (WGS) entry which is preliminary data.</text>
</comment>
<evidence type="ECO:0000256" key="1">
    <source>
        <dbReference type="ARBA" id="ARBA00004651"/>
    </source>
</evidence>
<proteinExistence type="predicted"/>
<dbReference type="InterPro" id="IPR003439">
    <property type="entry name" value="ABC_transporter-like_ATP-bd"/>
</dbReference>
<dbReference type="PROSITE" id="PS50929">
    <property type="entry name" value="ABC_TM1F"/>
    <property type="match status" value="1"/>
</dbReference>
<dbReference type="InterPro" id="IPR039421">
    <property type="entry name" value="Type_1_exporter"/>
</dbReference>
<dbReference type="Pfam" id="PF00664">
    <property type="entry name" value="ABC_membrane"/>
    <property type="match status" value="1"/>
</dbReference>
<feature type="transmembrane region" description="Helical" evidence="7">
    <location>
        <begin position="147"/>
        <end position="168"/>
    </location>
</feature>
<sequence length="588" mass="62807">MTTSTDEQEMGEDGGDRKALSALRRHGGIALGIAVALPIISGLLLIGQVLLLSQVLGRAIEDGVPLDQLWPQIFGFASLVALRIALSIAAEVAGSFAAEKIKRTVRDSLTTRLLAPRPDWRQDRSSGALASTVVDQVEALEGFFSRFLPATIQAALLPIVFAAAVMPFDWVVGLLFLFTAPMIPLFMALVGFGAQAASDAQANALSRLSEYFADRLGGLLTLKLFGRMEIEAGAMHEATDQLRRRTLRVLRIAFLSSAVLEFFAALGVAGVALYVGLSYLGMVDLPGTQLSLQSGLFCLLLAPEVYLPLRSLAAHYHDRAHAKGAVAEIVRQFGELPMPVAAITPPAPLRLVSSAVTILATNFSLKTPDGGSTLLTSSRLCIPSGQHIALVGRSGIGKSTLLNVLARLARTEGTIEFSNRRLDDIDERELRRMLTFVSQKPHLFHGTIADNIRLANPGASDDEIRRAADLALVTAFSDGLPDGLATGIGEGGLGLSGGEAHRVGLARLYLTDPSIILLDEPTAHLDPETEATVLDRLQGFAQGRTMIIATHSMTVASRMDATMRFENGHLLPMRPTLSVVSSGREFAA</sequence>
<keyword evidence="6 7" id="KW-0472">Membrane</keyword>
<dbReference type="InterPro" id="IPR027417">
    <property type="entry name" value="P-loop_NTPase"/>
</dbReference>
<dbReference type="RefSeq" id="WP_246454111.1">
    <property type="nucleotide sequence ID" value="NZ_JACHBU010000007.1"/>
</dbReference>
<dbReference type="SUPFAM" id="SSF90123">
    <property type="entry name" value="ABC transporter transmembrane region"/>
    <property type="match status" value="1"/>
</dbReference>
<dbReference type="GO" id="GO:0140359">
    <property type="term" value="F:ABC-type transporter activity"/>
    <property type="evidence" value="ECO:0007669"/>
    <property type="project" value="InterPro"/>
</dbReference>
<evidence type="ECO:0000256" key="7">
    <source>
        <dbReference type="SAM" id="Phobius"/>
    </source>
</evidence>
<dbReference type="Proteomes" id="UP000585437">
    <property type="component" value="Unassembled WGS sequence"/>
</dbReference>
<dbReference type="PROSITE" id="PS50893">
    <property type="entry name" value="ABC_TRANSPORTER_2"/>
    <property type="match status" value="1"/>
</dbReference>
<dbReference type="NCBIfam" id="TIGR02857">
    <property type="entry name" value="CydD"/>
    <property type="match status" value="1"/>
</dbReference>
<dbReference type="Pfam" id="PF00005">
    <property type="entry name" value="ABC_tran"/>
    <property type="match status" value="1"/>
</dbReference>
<evidence type="ECO:0000259" key="8">
    <source>
        <dbReference type="PROSITE" id="PS50893"/>
    </source>
</evidence>
<reference evidence="10 11" key="1">
    <citation type="submission" date="2020-08" db="EMBL/GenBank/DDBJ databases">
        <title>The Agave Microbiome: Exploring the role of microbial communities in plant adaptations to desert environments.</title>
        <authorList>
            <person name="Partida-Martinez L.P."/>
        </authorList>
    </citation>
    <scope>NUCLEOTIDE SEQUENCE [LARGE SCALE GENOMIC DNA]</scope>
    <source>
        <strain evidence="10 11">AS3.12</strain>
    </source>
</reference>
<dbReference type="EMBL" id="JACHBU010000007">
    <property type="protein sequence ID" value="MBB6510201.1"/>
    <property type="molecule type" value="Genomic_DNA"/>
</dbReference>
<feature type="transmembrane region" description="Helical" evidence="7">
    <location>
        <begin position="174"/>
        <end position="197"/>
    </location>
</feature>